<organism evidence="1 2">
    <name type="scientific">Tangfeifania diversioriginum</name>
    <dbReference type="NCBI Taxonomy" id="1168035"/>
    <lineage>
        <taxon>Bacteria</taxon>
        <taxon>Pseudomonadati</taxon>
        <taxon>Bacteroidota</taxon>
        <taxon>Bacteroidia</taxon>
        <taxon>Marinilabiliales</taxon>
        <taxon>Prolixibacteraceae</taxon>
        <taxon>Tangfeifania</taxon>
    </lineage>
</organism>
<dbReference type="EMBL" id="FQZE01000028">
    <property type="protein sequence ID" value="SHJ75390.1"/>
    <property type="molecule type" value="Genomic_DNA"/>
</dbReference>
<dbReference type="PROSITE" id="PS51257">
    <property type="entry name" value="PROKAR_LIPOPROTEIN"/>
    <property type="match status" value="1"/>
</dbReference>
<evidence type="ECO:0000313" key="2">
    <source>
        <dbReference type="Proteomes" id="UP000184050"/>
    </source>
</evidence>
<evidence type="ECO:0008006" key="3">
    <source>
        <dbReference type="Google" id="ProtNLM"/>
    </source>
</evidence>
<keyword evidence="2" id="KW-1185">Reference proteome</keyword>
<proteinExistence type="predicted"/>
<dbReference type="Proteomes" id="UP000184050">
    <property type="component" value="Unassembled WGS sequence"/>
</dbReference>
<reference evidence="1 2" key="1">
    <citation type="submission" date="2016-11" db="EMBL/GenBank/DDBJ databases">
        <authorList>
            <person name="Jaros S."/>
            <person name="Januszkiewicz K."/>
            <person name="Wedrychowicz H."/>
        </authorList>
    </citation>
    <scope>NUCLEOTIDE SEQUENCE [LARGE SCALE GENOMIC DNA]</scope>
    <source>
        <strain evidence="1 2">DSM 27063</strain>
    </source>
</reference>
<accession>A0A1M6LW59</accession>
<dbReference type="STRING" id="1168035.SAMN05444280_12854"/>
<gene>
    <name evidence="1" type="ORF">SAMN05444280_12854</name>
</gene>
<name>A0A1M6LW59_9BACT</name>
<dbReference type="RefSeq" id="WP_073171931.1">
    <property type="nucleotide sequence ID" value="NZ_FQZE01000028.1"/>
</dbReference>
<dbReference type="InterPro" id="IPR025401">
    <property type="entry name" value="DUF4374"/>
</dbReference>
<evidence type="ECO:0000313" key="1">
    <source>
        <dbReference type="EMBL" id="SHJ75390.1"/>
    </source>
</evidence>
<dbReference type="Pfam" id="PF14298">
    <property type="entry name" value="DUF4374"/>
    <property type="match status" value="1"/>
</dbReference>
<dbReference type="AlphaFoldDB" id="A0A1M6LW59"/>
<sequence>MKKYFNYLIRSVLFLSITGLVISCSEDEVNPDLPSDQEAYTVALQVLGSNDEAADYLVQTETLSEGTITSEGQGLEQTGWRYFAQVDKSVFSIGYFDDNNCIGYQLDENGDLVEYGRFVFEKTLDCMLPADNNTLLAFEVPRTGITQRVLHVIDAESVSLDRKVETDIYKPEGDTLPKWPTGMVVKGDKLFVSFYPVSPSGDFSTPSVDTAQVAVFSYPELEFEQVISDTRTSPIGVYGNATGLLEAENGDLYTYSSSSLAGGFTKQTKPSGILRIKNGTTAFDPNYFLNIEEATGGGKIVYFSYAGSGKAVARVVTDDSVLWGAFSPSNPICKLVIIDLNAATVTDVTDVPLHGAQYATPALVENGKVYMSITTATDAHIYEIDPETATAVKGAEIDGLEAKGIFNLN</sequence>
<protein>
    <recommendedName>
        <fullName evidence="3">DUF4374 domain-containing protein</fullName>
    </recommendedName>
</protein>
<dbReference type="OrthoDB" id="738440at2"/>